<sequence>MPATKRRHQQVKIESRSASPEIKEKEDVNKLLISACVKVLSRVHPKGMTSKELSAELLGDSTLSLPSNLSSTTLSSRLNGLFRKYHGDSPEPTDDQLSVLPIRRETSSDLPKRLVYTYCEPEYSEANEPVTPPADEHEPVAKRPRFEEREEAREEVTFTSPVSHTPSESGSASEIDQVEPVPELERVGSDVSDLISEPGEPTPSAHTDAPNQAAETLESVLSRIPSIAGRPMNKVNLYYDALGTEALSAVLNSGPYPLELSSWNIDFTSEFVLPESVAPEDLDSFLY</sequence>
<dbReference type="Pfam" id="PF25318">
    <property type="entry name" value="WHD_GDS1"/>
    <property type="match status" value="1"/>
</dbReference>
<evidence type="ECO:0000313" key="4">
    <source>
        <dbReference type="Proteomes" id="UP000238350"/>
    </source>
</evidence>
<feature type="region of interest" description="Disordered" evidence="1">
    <location>
        <begin position="124"/>
        <end position="183"/>
    </location>
</feature>
<feature type="compositionally biased region" description="Polar residues" evidence="1">
    <location>
        <begin position="157"/>
        <end position="174"/>
    </location>
</feature>
<dbReference type="GeneID" id="36516800"/>
<protein>
    <recommendedName>
        <fullName evidence="2">GDS1 winged helix domain-containing protein</fullName>
    </recommendedName>
</protein>
<proteinExistence type="predicted"/>
<keyword evidence="4" id="KW-1185">Reference proteome</keyword>
<comment type="caution">
    <text evidence="3">The sequence shown here is derived from an EMBL/GenBank/DDBJ whole genome shotgun (WGS) entry which is preliminary data.</text>
</comment>
<dbReference type="Proteomes" id="UP000238350">
    <property type="component" value="Unassembled WGS sequence"/>
</dbReference>
<dbReference type="AlphaFoldDB" id="A0A2T0FKC4"/>
<evidence type="ECO:0000313" key="3">
    <source>
        <dbReference type="EMBL" id="PRT55432.1"/>
    </source>
</evidence>
<dbReference type="InterPro" id="IPR057511">
    <property type="entry name" value="WH_GDS1"/>
</dbReference>
<evidence type="ECO:0000259" key="2">
    <source>
        <dbReference type="Pfam" id="PF25318"/>
    </source>
</evidence>
<evidence type="ECO:0000256" key="1">
    <source>
        <dbReference type="SAM" id="MobiDB-lite"/>
    </source>
</evidence>
<feature type="region of interest" description="Disordered" evidence="1">
    <location>
        <begin position="1"/>
        <end position="21"/>
    </location>
</feature>
<gene>
    <name evidence="3" type="ORF">B9G98_03052</name>
</gene>
<organism evidence="3 4">
    <name type="scientific">Wickerhamiella sorbophila</name>
    <dbReference type="NCBI Taxonomy" id="45607"/>
    <lineage>
        <taxon>Eukaryota</taxon>
        <taxon>Fungi</taxon>
        <taxon>Dikarya</taxon>
        <taxon>Ascomycota</taxon>
        <taxon>Saccharomycotina</taxon>
        <taxon>Dipodascomycetes</taxon>
        <taxon>Dipodascales</taxon>
        <taxon>Trichomonascaceae</taxon>
        <taxon>Wickerhamiella</taxon>
    </lineage>
</organism>
<feature type="compositionally biased region" description="Basic and acidic residues" evidence="1">
    <location>
        <begin position="11"/>
        <end position="21"/>
    </location>
</feature>
<name>A0A2T0FKC4_9ASCO</name>
<reference evidence="3 4" key="1">
    <citation type="submission" date="2017-04" db="EMBL/GenBank/DDBJ databases">
        <title>Genome sequencing of [Candida] sorbophila.</title>
        <authorList>
            <person name="Ahn J.O."/>
        </authorList>
    </citation>
    <scope>NUCLEOTIDE SEQUENCE [LARGE SCALE GENOMIC DNA]</scope>
    <source>
        <strain evidence="3 4">DS02</strain>
    </source>
</reference>
<feature type="domain" description="GDS1 winged helix" evidence="2">
    <location>
        <begin position="24"/>
        <end position="122"/>
    </location>
</feature>
<accession>A0A2T0FKC4</accession>
<feature type="region of interest" description="Disordered" evidence="1">
    <location>
        <begin position="192"/>
        <end position="211"/>
    </location>
</feature>
<dbReference type="EMBL" id="NDIQ01000021">
    <property type="protein sequence ID" value="PRT55432.1"/>
    <property type="molecule type" value="Genomic_DNA"/>
</dbReference>
<feature type="compositionally biased region" description="Basic and acidic residues" evidence="1">
    <location>
        <begin position="134"/>
        <end position="156"/>
    </location>
</feature>
<dbReference type="RefSeq" id="XP_024665377.1">
    <property type="nucleotide sequence ID" value="XM_024809609.1"/>
</dbReference>
<feature type="compositionally biased region" description="Basic residues" evidence="1">
    <location>
        <begin position="1"/>
        <end position="10"/>
    </location>
</feature>